<name>A0A3D8Y8S5_9BACT</name>
<keyword evidence="7" id="KW-1185">Reference proteome</keyword>
<dbReference type="PANTHER" id="PTHR42872">
    <property type="entry name" value="PROTEIN-GLUTAMATE METHYLESTERASE/PROTEIN-GLUTAMINE GLUTAMINASE"/>
    <property type="match status" value="1"/>
</dbReference>
<dbReference type="InterPro" id="IPR000673">
    <property type="entry name" value="Sig_transdc_resp-reg_Me-estase"/>
</dbReference>
<accession>A0A3D8Y8S5</accession>
<evidence type="ECO:0000256" key="2">
    <source>
        <dbReference type="ARBA" id="ARBA00039140"/>
    </source>
</evidence>
<dbReference type="AlphaFoldDB" id="A0A3D8Y8S5"/>
<dbReference type="SUPFAM" id="SSF52738">
    <property type="entry name" value="Methylesterase CheB, C-terminal domain"/>
    <property type="match status" value="1"/>
</dbReference>
<dbReference type="GO" id="GO:0008984">
    <property type="term" value="F:protein-glutamate methylesterase activity"/>
    <property type="evidence" value="ECO:0007669"/>
    <property type="project" value="UniProtKB-EC"/>
</dbReference>
<evidence type="ECO:0000313" key="6">
    <source>
        <dbReference type="EMBL" id="REA59751.1"/>
    </source>
</evidence>
<feature type="active site" evidence="4">
    <location>
        <position position="18"/>
    </location>
</feature>
<dbReference type="PANTHER" id="PTHR42872:SF6">
    <property type="entry name" value="PROTEIN-GLUTAMATE METHYLESTERASE_PROTEIN-GLUTAMINE GLUTAMINASE"/>
    <property type="match status" value="1"/>
</dbReference>
<dbReference type="EC" id="3.1.1.61" evidence="2"/>
<evidence type="ECO:0000259" key="5">
    <source>
        <dbReference type="PROSITE" id="PS50122"/>
    </source>
</evidence>
<evidence type="ECO:0000256" key="3">
    <source>
        <dbReference type="ARBA" id="ARBA00048267"/>
    </source>
</evidence>
<dbReference type="Pfam" id="PF01339">
    <property type="entry name" value="CheB_methylest"/>
    <property type="match status" value="1"/>
</dbReference>
<comment type="catalytic activity">
    <reaction evidence="3">
        <text>[protein]-L-glutamate 5-O-methyl ester + H2O = L-glutamyl-[protein] + methanol + H(+)</text>
        <dbReference type="Rhea" id="RHEA:23236"/>
        <dbReference type="Rhea" id="RHEA-COMP:10208"/>
        <dbReference type="Rhea" id="RHEA-COMP:10311"/>
        <dbReference type="ChEBI" id="CHEBI:15377"/>
        <dbReference type="ChEBI" id="CHEBI:15378"/>
        <dbReference type="ChEBI" id="CHEBI:17790"/>
        <dbReference type="ChEBI" id="CHEBI:29973"/>
        <dbReference type="ChEBI" id="CHEBI:82795"/>
        <dbReference type="EC" id="3.1.1.61"/>
    </reaction>
</comment>
<dbReference type="PROSITE" id="PS50122">
    <property type="entry name" value="CHEB"/>
    <property type="match status" value="1"/>
</dbReference>
<proteinExistence type="predicted"/>
<dbReference type="OrthoDB" id="1524092at2"/>
<protein>
    <recommendedName>
        <fullName evidence="2">protein-glutamate methylesterase</fullName>
        <ecNumber evidence="2">3.1.1.61</ecNumber>
    </recommendedName>
</protein>
<keyword evidence="1 4" id="KW-0378">Hydrolase</keyword>
<reference evidence="6 7" key="1">
    <citation type="submission" date="2018-07" db="EMBL/GenBank/DDBJ databases">
        <title>Dyadobacter roseus sp. nov., isolated from rose rhizosphere soil.</title>
        <authorList>
            <person name="Chen L."/>
        </authorList>
    </citation>
    <scope>NUCLEOTIDE SEQUENCE [LARGE SCALE GENOMIC DNA]</scope>
    <source>
        <strain evidence="6 7">RS19</strain>
    </source>
</reference>
<dbReference type="CDD" id="cd16433">
    <property type="entry name" value="CheB"/>
    <property type="match status" value="1"/>
</dbReference>
<dbReference type="EMBL" id="QNUL01000014">
    <property type="protein sequence ID" value="REA59751.1"/>
    <property type="molecule type" value="Genomic_DNA"/>
</dbReference>
<dbReference type="GO" id="GO:0000156">
    <property type="term" value="F:phosphorelay response regulator activity"/>
    <property type="evidence" value="ECO:0007669"/>
    <property type="project" value="InterPro"/>
</dbReference>
<gene>
    <name evidence="6" type="ORF">DSL64_17290</name>
</gene>
<feature type="active site" evidence="4">
    <location>
        <position position="138"/>
    </location>
</feature>
<evidence type="ECO:0000256" key="4">
    <source>
        <dbReference type="PROSITE-ProRule" id="PRU00050"/>
    </source>
</evidence>
<keyword evidence="4" id="KW-0145">Chemotaxis</keyword>
<feature type="active site" evidence="4">
    <location>
        <position position="45"/>
    </location>
</feature>
<dbReference type="InterPro" id="IPR035909">
    <property type="entry name" value="CheB_C"/>
</dbReference>
<dbReference type="Gene3D" id="3.40.50.180">
    <property type="entry name" value="Methylesterase CheB, C-terminal domain"/>
    <property type="match status" value="1"/>
</dbReference>
<sequence length="195" mass="21037">MEKSSVNSGVKVIAIGGSAGSLEVLFQLLPLLRDDIKVSILIVLHRRNSADSSLSELLASKCHLPLHEADDKDVIQAGHIYLAPSDYHLLVEKDHTLSLDDSEKVNYSRPSLDVTFESAADVYGPALTGIVLSGANDDGTLGLQAIKKMGGTIIVQDPETAQIPIMPQNALTHLAIDHIFSIRQMAEYLNSAELN</sequence>
<evidence type="ECO:0000313" key="7">
    <source>
        <dbReference type="Proteomes" id="UP000256373"/>
    </source>
</evidence>
<dbReference type="GO" id="GO:0006935">
    <property type="term" value="P:chemotaxis"/>
    <property type="evidence" value="ECO:0007669"/>
    <property type="project" value="UniProtKB-UniRule"/>
</dbReference>
<dbReference type="Proteomes" id="UP000256373">
    <property type="component" value="Unassembled WGS sequence"/>
</dbReference>
<evidence type="ECO:0000256" key="1">
    <source>
        <dbReference type="ARBA" id="ARBA00022801"/>
    </source>
</evidence>
<feature type="domain" description="CheB-type methylesterase" evidence="5">
    <location>
        <begin position="6"/>
        <end position="189"/>
    </location>
</feature>
<dbReference type="RefSeq" id="WP_115832168.1">
    <property type="nucleotide sequence ID" value="NZ_QNUL01000014.1"/>
</dbReference>
<dbReference type="GO" id="GO:0005737">
    <property type="term" value="C:cytoplasm"/>
    <property type="evidence" value="ECO:0007669"/>
    <property type="project" value="InterPro"/>
</dbReference>
<organism evidence="6 7">
    <name type="scientific">Dyadobacter luteus</name>
    <dbReference type="NCBI Taxonomy" id="2259619"/>
    <lineage>
        <taxon>Bacteria</taxon>
        <taxon>Pseudomonadati</taxon>
        <taxon>Bacteroidota</taxon>
        <taxon>Cytophagia</taxon>
        <taxon>Cytophagales</taxon>
        <taxon>Spirosomataceae</taxon>
        <taxon>Dyadobacter</taxon>
    </lineage>
</organism>
<comment type="caution">
    <text evidence="6">The sequence shown here is derived from an EMBL/GenBank/DDBJ whole genome shotgun (WGS) entry which is preliminary data.</text>
</comment>